<gene>
    <name evidence="1" type="ORF">NCTC7688_02743</name>
</gene>
<organism evidence="1 2">
    <name type="scientific">Staphylococcus saprophyticus</name>
    <dbReference type="NCBI Taxonomy" id="29385"/>
    <lineage>
        <taxon>Bacteria</taxon>
        <taxon>Bacillati</taxon>
        <taxon>Bacillota</taxon>
        <taxon>Bacilli</taxon>
        <taxon>Bacillales</taxon>
        <taxon>Staphylococcaceae</taxon>
        <taxon>Staphylococcus</taxon>
    </lineage>
</organism>
<evidence type="ECO:0000313" key="1">
    <source>
        <dbReference type="EMBL" id="SUM84897.1"/>
    </source>
</evidence>
<dbReference type="RefSeq" id="WP_037539155.1">
    <property type="nucleotide sequence ID" value="NZ_CAXOKG010000006.1"/>
</dbReference>
<proteinExistence type="predicted"/>
<evidence type="ECO:0000313" key="2">
    <source>
        <dbReference type="Proteomes" id="UP000254707"/>
    </source>
</evidence>
<dbReference type="EMBL" id="UHED01000001">
    <property type="protein sequence ID" value="SUM84897.1"/>
    <property type="molecule type" value="Genomic_DNA"/>
</dbReference>
<dbReference type="Proteomes" id="UP000254707">
    <property type="component" value="Unassembled WGS sequence"/>
</dbReference>
<dbReference type="GeneID" id="66868586"/>
<dbReference type="AlphaFoldDB" id="A0A380HRB7"/>
<name>A0A380HRB7_STASA</name>
<sequence length="71" mass="8338">MSLPVAIVLGIMFVPIYACFWAFIFRWENNRRVKRNNFEPMTKKSFYVLLLVHAVSAILMVISAIYISYFS</sequence>
<reference evidence="1 2" key="1">
    <citation type="submission" date="2018-06" db="EMBL/GenBank/DDBJ databases">
        <authorList>
            <consortium name="Pathogen Informatics"/>
            <person name="Doyle S."/>
        </authorList>
    </citation>
    <scope>NUCLEOTIDE SEQUENCE [LARGE SCALE GENOMIC DNA]</scope>
    <source>
        <strain evidence="1 2">NCTC7688</strain>
    </source>
</reference>
<accession>A0A380HRB7</accession>
<protein>
    <submittedName>
        <fullName evidence="1">Uncharacterized protein</fullName>
    </submittedName>
</protein>